<feature type="signal peptide" evidence="7">
    <location>
        <begin position="1"/>
        <end position="20"/>
    </location>
</feature>
<evidence type="ECO:0000313" key="10">
    <source>
        <dbReference type="Proteomes" id="UP001060336"/>
    </source>
</evidence>
<reference evidence="9" key="1">
    <citation type="submission" date="2022-08" db="EMBL/GenBank/DDBJ databases">
        <title>Nisaea acidiphila sp. nov., isolated from a marine algal debris and emended description of the genus Nisaea Urios et al. 2008.</title>
        <authorList>
            <person name="Kwon K."/>
        </authorList>
    </citation>
    <scope>NUCLEOTIDE SEQUENCE</scope>
    <source>
        <strain evidence="9">MEBiC11861</strain>
    </source>
</reference>
<evidence type="ECO:0000256" key="7">
    <source>
        <dbReference type="SAM" id="SignalP"/>
    </source>
</evidence>
<accession>A0A9J7ATT7</accession>
<keyword evidence="3 6" id="KW-0378">Hydrolase</keyword>
<keyword evidence="10" id="KW-1185">Reference proteome</keyword>
<evidence type="ECO:0000313" key="9">
    <source>
        <dbReference type="EMBL" id="UUX50768.1"/>
    </source>
</evidence>
<evidence type="ECO:0000256" key="3">
    <source>
        <dbReference type="ARBA" id="ARBA00022801"/>
    </source>
</evidence>
<keyword evidence="5 6" id="KW-0482">Metalloprotease</keyword>
<feature type="domain" description="Peptidase M48" evidence="8">
    <location>
        <begin position="146"/>
        <end position="256"/>
    </location>
</feature>
<dbReference type="EMBL" id="CP102480">
    <property type="protein sequence ID" value="UUX50768.1"/>
    <property type="molecule type" value="Genomic_DNA"/>
</dbReference>
<keyword evidence="7" id="KW-0732">Signal</keyword>
<gene>
    <name evidence="9" type="ORF">NUH88_03490</name>
</gene>
<evidence type="ECO:0000256" key="6">
    <source>
        <dbReference type="RuleBase" id="RU003983"/>
    </source>
</evidence>
<comment type="cofactor">
    <cofactor evidence="6">
        <name>Zn(2+)</name>
        <dbReference type="ChEBI" id="CHEBI:29105"/>
    </cofactor>
    <text evidence="6">Binds 1 zinc ion per subunit.</text>
</comment>
<comment type="similarity">
    <text evidence="6">Belongs to the peptidase M48 family.</text>
</comment>
<organism evidence="9 10">
    <name type="scientific">Nisaea acidiphila</name>
    <dbReference type="NCBI Taxonomy" id="1862145"/>
    <lineage>
        <taxon>Bacteria</taxon>
        <taxon>Pseudomonadati</taxon>
        <taxon>Pseudomonadota</taxon>
        <taxon>Alphaproteobacteria</taxon>
        <taxon>Rhodospirillales</taxon>
        <taxon>Thalassobaculaceae</taxon>
        <taxon>Nisaea</taxon>
    </lineage>
</organism>
<dbReference type="AlphaFoldDB" id="A0A9J7ATT7"/>
<protein>
    <recommendedName>
        <fullName evidence="8">Peptidase M48 domain-containing protein</fullName>
    </recommendedName>
</protein>
<keyword evidence="4 6" id="KW-0862">Zinc</keyword>
<name>A0A9J7ATT7_9PROT</name>
<proteinExistence type="inferred from homology"/>
<keyword evidence="2" id="KW-0479">Metal-binding</keyword>
<evidence type="ECO:0000256" key="5">
    <source>
        <dbReference type="ARBA" id="ARBA00023049"/>
    </source>
</evidence>
<evidence type="ECO:0000259" key="8">
    <source>
        <dbReference type="Pfam" id="PF01435"/>
    </source>
</evidence>
<feature type="chain" id="PRO_5039897938" description="Peptidase M48 domain-containing protein" evidence="7">
    <location>
        <begin position="21"/>
        <end position="418"/>
    </location>
</feature>
<dbReference type="RefSeq" id="WP_257769996.1">
    <property type="nucleotide sequence ID" value="NZ_CP102480.1"/>
</dbReference>
<dbReference type="InterPro" id="IPR001915">
    <property type="entry name" value="Peptidase_M48"/>
</dbReference>
<dbReference type="Proteomes" id="UP001060336">
    <property type="component" value="Chromosome"/>
</dbReference>
<evidence type="ECO:0000256" key="2">
    <source>
        <dbReference type="ARBA" id="ARBA00022723"/>
    </source>
</evidence>
<sequence length="418" mass="45921">MRAALLACAILFGMAGAALSKEGEIWVDENTGDRWVKVLKNGEEDWELLDQELPDDRLIRVYKTKFSHVNLDPSVLVGMRTEDEIDAVKNGNVFLDKPAAVRFLDSLLNSCLDRLEADLPRVPVNIRIAHRPRDEGDGLVLEARKSGLILVDPRLFVRIKEPQHILFFIAHEYAHVVMQHDADPIKDVQEQIQKVDNGGFLSTVGSNLFSGLNSVNKALSIGMDGGDRMKNAALRFQEDQADMLGADIMRGCGYGANDVTGALKSVSAWETKGMSFMAVRRSMENADQRIAKSEKAEETNAETASESATSFVSFFTGGGSDDKKDGDKESYGFGGAMKDSVVALEEETRHTHRSGAARGQFMVNYFSVHYKRAAASSGAKAKFGAKPKKKGPDADAKLYRKFMASAEAKKTLKEFTGK</sequence>
<dbReference type="GO" id="GO:0046872">
    <property type="term" value="F:metal ion binding"/>
    <property type="evidence" value="ECO:0007669"/>
    <property type="project" value="UniProtKB-KW"/>
</dbReference>
<dbReference type="KEGG" id="naci:NUH88_03490"/>
<evidence type="ECO:0000256" key="1">
    <source>
        <dbReference type="ARBA" id="ARBA00022670"/>
    </source>
</evidence>
<dbReference type="Pfam" id="PF01435">
    <property type="entry name" value="Peptidase_M48"/>
    <property type="match status" value="1"/>
</dbReference>
<keyword evidence="1 6" id="KW-0645">Protease</keyword>
<dbReference type="GO" id="GO:0006508">
    <property type="term" value="P:proteolysis"/>
    <property type="evidence" value="ECO:0007669"/>
    <property type="project" value="UniProtKB-KW"/>
</dbReference>
<evidence type="ECO:0000256" key="4">
    <source>
        <dbReference type="ARBA" id="ARBA00022833"/>
    </source>
</evidence>
<dbReference type="GO" id="GO:0004222">
    <property type="term" value="F:metalloendopeptidase activity"/>
    <property type="evidence" value="ECO:0007669"/>
    <property type="project" value="InterPro"/>
</dbReference>